<dbReference type="STRING" id="1245745.A0A0A2VJL6"/>
<reference evidence="5 6" key="1">
    <citation type="submission" date="2012-10" db="EMBL/GenBank/DDBJ databases">
        <title>Genome sequencing and analysis of entomopathogenic fungi Beauveria bassiana D1-5.</title>
        <authorList>
            <person name="Li Q."/>
            <person name="Wang L."/>
            <person name="Zhang Z."/>
            <person name="Wang Q."/>
            <person name="Ren J."/>
            <person name="Wang M."/>
            <person name="Xu W."/>
            <person name="Wang J."/>
            <person name="Lu Y."/>
            <person name="Du Q."/>
            <person name="Sun Z."/>
        </authorList>
    </citation>
    <scope>NUCLEOTIDE SEQUENCE [LARGE SCALE GENOMIC DNA]</scope>
    <source>
        <strain evidence="5 6">D1-5</strain>
    </source>
</reference>
<evidence type="ECO:0000259" key="3">
    <source>
        <dbReference type="Pfam" id="PF20639"/>
    </source>
</evidence>
<dbReference type="EMBL" id="ANFO01000828">
    <property type="protein sequence ID" value="KGQ06330.1"/>
    <property type="molecule type" value="Genomic_DNA"/>
</dbReference>
<evidence type="ECO:0000313" key="6">
    <source>
        <dbReference type="Proteomes" id="UP000030106"/>
    </source>
</evidence>
<organism evidence="5 6">
    <name type="scientific">Beauveria bassiana D1-5</name>
    <dbReference type="NCBI Taxonomy" id="1245745"/>
    <lineage>
        <taxon>Eukaryota</taxon>
        <taxon>Fungi</taxon>
        <taxon>Dikarya</taxon>
        <taxon>Ascomycota</taxon>
        <taxon>Pezizomycotina</taxon>
        <taxon>Sordariomycetes</taxon>
        <taxon>Hypocreomycetidae</taxon>
        <taxon>Hypocreales</taxon>
        <taxon>Cordycipitaceae</taxon>
        <taxon>Beauveria</taxon>
    </lineage>
</organism>
<dbReference type="InterPro" id="IPR019350">
    <property type="entry name" value="RNA_pol_I-sp_TIF_RRN6-like"/>
</dbReference>
<dbReference type="PANTHER" id="PTHR28221:SF2">
    <property type="entry name" value="RNA POLYMERASE I-SPECIFIC TRANSCRIPTION INITIATION FACTOR RRN6"/>
    <property type="match status" value="1"/>
</dbReference>
<evidence type="ECO:0000259" key="2">
    <source>
        <dbReference type="Pfam" id="PF10214"/>
    </source>
</evidence>
<evidence type="ECO:0000256" key="1">
    <source>
        <dbReference type="SAM" id="MobiDB-lite"/>
    </source>
</evidence>
<feature type="compositionally biased region" description="Polar residues" evidence="1">
    <location>
        <begin position="949"/>
        <end position="975"/>
    </location>
</feature>
<dbReference type="HOGENOM" id="CLU_005807_1_0_1"/>
<dbReference type="InterPro" id="IPR048536">
    <property type="entry name" value="Rrn6_K-rich"/>
</dbReference>
<gene>
    <name evidence="5" type="ORF">BBAD15_g8353</name>
</gene>
<dbReference type="AlphaFoldDB" id="A0A0A2VJL6"/>
<dbReference type="InterPro" id="IPR048535">
    <property type="entry name" value="RRN6_beta-prop"/>
</dbReference>
<dbReference type="Pfam" id="PF20640">
    <property type="entry name" value="Rrn6_HB"/>
    <property type="match status" value="1"/>
</dbReference>
<dbReference type="Pfam" id="PF20639">
    <property type="entry name" value="Rrn6_K-rich"/>
    <property type="match status" value="1"/>
</dbReference>
<feature type="region of interest" description="Disordered" evidence="1">
    <location>
        <begin position="808"/>
        <end position="845"/>
    </location>
</feature>
<accession>A0A0A2VJL6</accession>
<dbReference type="eggNOG" id="ENOG502QRAW">
    <property type="taxonomic scope" value="Eukaryota"/>
</dbReference>
<dbReference type="Pfam" id="PF10214">
    <property type="entry name" value="Rrn6_beta-prop"/>
    <property type="match status" value="1"/>
</dbReference>
<dbReference type="GO" id="GO:0001163">
    <property type="term" value="F:RNA polymerase I transcription regulatory region sequence-specific DNA binding"/>
    <property type="evidence" value="ECO:0007669"/>
    <property type="project" value="TreeGrafter"/>
</dbReference>
<dbReference type="OrthoDB" id="4090074at2759"/>
<evidence type="ECO:0000313" key="5">
    <source>
        <dbReference type="EMBL" id="KGQ06330.1"/>
    </source>
</evidence>
<feature type="domain" description="RRN6 K-rich C-terminal" evidence="3">
    <location>
        <begin position="869"/>
        <end position="994"/>
    </location>
</feature>
<dbReference type="GO" id="GO:0070860">
    <property type="term" value="C:RNA polymerase I core factor complex"/>
    <property type="evidence" value="ECO:0007669"/>
    <property type="project" value="TreeGrafter"/>
</dbReference>
<feature type="domain" description="RRN6 beta-propeller" evidence="2">
    <location>
        <begin position="113"/>
        <end position="490"/>
    </location>
</feature>
<evidence type="ECO:0008006" key="7">
    <source>
        <dbReference type="Google" id="ProtNLM"/>
    </source>
</evidence>
<feature type="region of interest" description="Disordered" evidence="1">
    <location>
        <begin position="907"/>
        <end position="995"/>
    </location>
</feature>
<dbReference type="InterPro" id="IPR048537">
    <property type="entry name" value="RRN6_HB"/>
</dbReference>
<sequence length="995" mass="110639">MAEAYGFAGHLYGDAGILSYRLANQHLGDQVGSLHSSRHTDKEPRFSIVGETAELYPPSKSALPRASSEVWRARRVQQRWLIKSHPQAAMGNFVFQEPLREDMAKFKTAETLPNEGPLLAIASMSTVTGRHDDNKPVPFLASATGASGELLRLTVADQTNWGWGDGEDASLQLPVIDPLQSEKETFWAADGLPIARVKYAEGLANQVHVRWLLVQKGTSTTILQPEHHPVLVTETQITGGSSTGNSAGLIKANPILEINHTDTGGNAHSDVVFSPAARGQTPLLALIDECGFWTIWDLMGTYRVGVKSVRIMQRACGHISTGPLSEFPAHHQYSAEKHGLVVVSEPKDAKRDPLETDKRTGSSGWTAPILLMWKGDRLQAVDMHTASVVSPLKKFWVPEGKYNQILDVQNCPTTRSRVFILTEKNLVWAEVRQEQDCPTILLTIPHVGEASSMPIMTTCALEDGVAMVFTFSVKTDQLTVYWFETEDQGPVRWHRHITSLASGKDSSRSAHISQITVTPLYLDLPSKKHPVGLGTEYKAAGVDFFQVNLLLDDLSIRYGIYATVYTPEQKIVLPTKRLAWSMTKQQRQWKKRRNHFLQHYENTFVLPDGMTEKDLASAMERRVAGEDRLVGHKETEVKVPQPVRLNMQTLCRSIGGSLAETQRQGPKGLPRDLFEALQDMFDSSEPGERTPLATWHQLAEAVGDDAELDNVDNGMETEIGKLFHTADENKVVPQIRRFNDKEPADALVGFTYLFGEYCNFWLDAPESRMTNDVQEARKAWVAEVARNILFSSYGVLIQDVPVFGPQRLEESQRTSREPASSAVLTSSPRSSQLSPAPSDSNEGSDGALSRLRLLAPSLAAAELVSSKSHNLLSYWPTERGHDPKYYVSTVAIAADDKFRDARERLQKKEAKRRSHVEKFRRQSMMRQSMGHDREEEVMGSSPGPMRMQYMSSQVGPSSSQTQAPSMPPLTMSQPVSGAFGARKKKSKPKRKSGFR</sequence>
<evidence type="ECO:0000259" key="4">
    <source>
        <dbReference type="Pfam" id="PF20640"/>
    </source>
</evidence>
<comment type="caution">
    <text evidence="5">The sequence shown here is derived from an EMBL/GenBank/DDBJ whole genome shotgun (WGS) entry which is preliminary data.</text>
</comment>
<name>A0A0A2VJL6_BEABA</name>
<dbReference type="Proteomes" id="UP000030106">
    <property type="component" value="Unassembled WGS sequence"/>
</dbReference>
<dbReference type="GO" id="GO:0001179">
    <property type="term" value="F:RNA polymerase I general transcription initiation factor binding"/>
    <property type="evidence" value="ECO:0007669"/>
    <property type="project" value="TreeGrafter"/>
</dbReference>
<dbReference type="GO" id="GO:0042790">
    <property type="term" value="P:nucleolar large rRNA transcription by RNA polymerase I"/>
    <property type="evidence" value="ECO:0007669"/>
    <property type="project" value="TreeGrafter"/>
</dbReference>
<feature type="compositionally biased region" description="Polar residues" evidence="1">
    <location>
        <begin position="822"/>
        <end position="843"/>
    </location>
</feature>
<feature type="domain" description="RRN6 helical bundle" evidence="4">
    <location>
        <begin position="597"/>
        <end position="792"/>
    </location>
</feature>
<dbReference type="PANTHER" id="PTHR28221">
    <property type="entry name" value="RNA POLYMERASE I-SPECIFIC TRANSCRIPTION INITIATION FACTOR RRN6"/>
    <property type="match status" value="1"/>
</dbReference>
<proteinExistence type="predicted"/>
<feature type="compositionally biased region" description="Basic residues" evidence="1">
    <location>
        <begin position="981"/>
        <end position="995"/>
    </location>
</feature>
<protein>
    <recommendedName>
        <fullName evidence="7">RNA polymerase I-specific transcription initiation factor rrn6</fullName>
    </recommendedName>
</protein>